<keyword evidence="2" id="KW-1185">Reference proteome</keyword>
<protein>
    <submittedName>
        <fullName evidence="1">DNA-binding protein</fullName>
    </submittedName>
</protein>
<keyword evidence="1" id="KW-0238">DNA-binding</keyword>
<dbReference type="GO" id="GO:0003677">
    <property type="term" value="F:DNA binding"/>
    <property type="evidence" value="ECO:0007669"/>
    <property type="project" value="UniProtKB-KW"/>
</dbReference>
<accession>A0ABM9PIS1</accession>
<reference evidence="1 2" key="1">
    <citation type="submission" date="2024-05" db="EMBL/GenBank/DDBJ databases">
        <authorList>
            <person name="Duchaud E."/>
        </authorList>
    </citation>
    <scope>NUCLEOTIDE SEQUENCE [LARGE SCALE GENOMIC DNA]</scope>
    <source>
        <strain evidence="1">Ena-SAMPLE-TAB-13-05-2024-13:56:06:370-140305</strain>
    </source>
</reference>
<dbReference type="Proteomes" id="UP001497602">
    <property type="component" value="Unassembled WGS sequence"/>
</dbReference>
<organism evidence="1 2">
    <name type="scientific">Tenacibaculum vairaonense</name>
    <dbReference type="NCBI Taxonomy" id="3137860"/>
    <lineage>
        <taxon>Bacteria</taxon>
        <taxon>Pseudomonadati</taxon>
        <taxon>Bacteroidota</taxon>
        <taxon>Flavobacteriia</taxon>
        <taxon>Flavobacteriales</taxon>
        <taxon>Flavobacteriaceae</taxon>
        <taxon>Tenacibaculum</taxon>
    </lineage>
</organism>
<dbReference type="EMBL" id="CAXJRC010000007">
    <property type="protein sequence ID" value="CAL2105508.1"/>
    <property type="molecule type" value="Genomic_DNA"/>
</dbReference>
<gene>
    <name evidence="1" type="ORF">T190115A13A_160041</name>
</gene>
<proteinExistence type="predicted"/>
<comment type="caution">
    <text evidence="1">The sequence shown here is derived from an EMBL/GenBank/DDBJ whole genome shotgun (WGS) entry which is preliminary data.</text>
</comment>
<sequence>MKTENLIMISEGNILELFKLLLAHFEKQEGKENQEIWIDTEATKKMLSIKSDTTLFKLRSEGKIEFSQPSRKIILYKKTSILKYLEDNSYKTF</sequence>
<evidence type="ECO:0000313" key="1">
    <source>
        <dbReference type="EMBL" id="CAL2105508.1"/>
    </source>
</evidence>
<dbReference type="RefSeq" id="WP_348737332.1">
    <property type="nucleotide sequence ID" value="NZ_CAXJRC010000007.1"/>
</dbReference>
<evidence type="ECO:0000313" key="2">
    <source>
        <dbReference type="Proteomes" id="UP001497602"/>
    </source>
</evidence>
<name>A0ABM9PIS1_9FLAO</name>